<dbReference type="RefSeq" id="WP_188026508.1">
    <property type="nucleotide sequence ID" value="NZ_JACHGR010000005.1"/>
</dbReference>
<proteinExistence type="predicted"/>
<dbReference type="SUPFAM" id="SSF53067">
    <property type="entry name" value="Actin-like ATPase domain"/>
    <property type="match status" value="1"/>
</dbReference>
<accession>A0A841GCS9</accession>
<evidence type="ECO:0000313" key="2">
    <source>
        <dbReference type="Proteomes" id="UP000585721"/>
    </source>
</evidence>
<keyword evidence="1" id="KW-0418">Kinase</keyword>
<comment type="caution">
    <text evidence="1">The sequence shown here is derived from an EMBL/GenBank/DDBJ whole genome shotgun (WGS) entry which is preliminary data.</text>
</comment>
<dbReference type="CDD" id="cd24152">
    <property type="entry name" value="ASKHA_NBD_ROK-like"/>
    <property type="match status" value="1"/>
</dbReference>
<dbReference type="AlphaFoldDB" id="A0A841GCS9"/>
<dbReference type="PANTHER" id="PTHR18964:SF170">
    <property type="entry name" value="SUGAR KINASE"/>
    <property type="match status" value="1"/>
</dbReference>
<gene>
    <name evidence="1" type="ORF">HNR75_001677</name>
</gene>
<dbReference type="PANTHER" id="PTHR18964">
    <property type="entry name" value="ROK (REPRESSOR, ORF, KINASE) FAMILY"/>
    <property type="match status" value="1"/>
</dbReference>
<dbReference type="GO" id="GO:0016301">
    <property type="term" value="F:kinase activity"/>
    <property type="evidence" value="ECO:0007669"/>
    <property type="project" value="UniProtKB-KW"/>
</dbReference>
<keyword evidence="1" id="KW-0808">Transferase</keyword>
<dbReference type="InterPro" id="IPR043129">
    <property type="entry name" value="ATPase_NBD"/>
</dbReference>
<name>A0A841GCS9_9GAMM</name>
<organism evidence="1 2">
    <name type="scientific">Tolumonas osonensis</name>
    <dbReference type="NCBI Taxonomy" id="675874"/>
    <lineage>
        <taxon>Bacteria</taxon>
        <taxon>Pseudomonadati</taxon>
        <taxon>Pseudomonadota</taxon>
        <taxon>Gammaproteobacteria</taxon>
        <taxon>Aeromonadales</taxon>
        <taxon>Aeromonadaceae</taxon>
        <taxon>Tolumonas</taxon>
    </lineage>
</organism>
<dbReference type="Proteomes" id="UP000585721">
    <property type="component" value="Unassembled WGS sequence"/>
</dbReference>
<dbReference type="EMBL" id="JACHGR010000005">
    <property type="protein sequence ID" value="MBB6055759.1"/>
    <property type="molecule type" value="Genomic_DNA"/>
</dbReference>
<dbReference type="Pfam" id="PF00480">
    <property type="entry name" value="ROK"/>
    <property type="match status" value="1"/>
</dbReference>
<dbReference type="Gene3D" id="3.30.420.40">
    <property type="match status" value="2"/>
</dbReference>
<dbReference type="InterPro" id="IPR000600">
    <property type="entry name" value="ROK"/>
</dbReference>
<sequence length="302" mass="33035">MKYLVIDVGGSAIKYALMDKQATILESGQVTTPSDSFDTFLAEIAGLYQHYSERIAGIAFSLPGVIDSEQGRSVTGGSLTYNNNRDFVADIQAICPVPVTIENDAKCAVLAEAWKGSLTNCKNGVVVVLGTGVGGGIFLNGQLYKGSHFAAGELSFLLTDSWHCKGDPYHYWGHDGGVRGLCRAVEHIKRLPPKSINGHQVFEWANEGDTEVCEALDAYTYRLAIQFFNLQSLFDPDVIAVGGGISAQPLLFQYIEQNMNYLEEHLPMHLTIPKVVRCHFMNDANLVGALQHHLQMTETPVP</sequence>
<keyword evidence="2" id="KW-1185">Reference proteome</keyword>
<reference evidence="1 2" key="1">
    <citation type="submission" date="2020-08" db="EMBL/GenBank/DDBJ databases">
        <title>Genomic Encyclopedia of Type Strains, Phase IV (KMG-IV): sequencing the most valuable type-strain genomes for metagenomic binning, comparative biology and taxonomic classification.</title>
        <authorList>
            <person name="Goeker M."/>
        </authorList>
    </citation>
    <scope>NUCLEOTIDE SEQUENCE [LARGE SCALE GENOMIC DNA]</scope>
    <source>
        <strain evidence="1 2">DSM 22975</strain>
    </source>
</reference>
<protein>
    <submittedName>
        <fullName evidence="1">Putative NBD/HSP70 family sugar kinase</fullName>
    </submittedName>
</protein>
<evidence type="ECO:0000313" key="1">
    <source>
        <dbReference type="EMBL" id="MBB6055759.1"/>
    </source>
</evidence>